<keyword evidence="3" id="KW-1185">Reference proteome</keyword>
<dbReference type="Proteomes" id="UP000183642">
    <property type="component" value="Unassembled WGS sequence"/>
</dbReference>
<keyword evidence="1" id="KW-0472">Membrane</keyword>
<organism evidence="2 3">
    <name type="scientific">Geodermatophilus obscurus</name>
    <dbReference type="NCBI Taxonomy" id="1861"/>
    <lineage>
        <taxon>Bacteria</taxon>
        <taxon>Bacillati</taxon>
        <taxon>Actinomycetota</taxon>
        <taxon>Actinomycetes</taxon>
        <taxon>Geodermatophilales</taxon>
        <taxon>Geodermatophilaceae</taxon>
        <taxon>Geodermatophilus</taxon>
    </lineage>
</organism>
<feature type="transmembrane region" description="Helical" evidence="1">
    <location>
        <begin position="144"/>
        <end position="165"/>
    </location>
</feature>
<dbReference type="EMBL" id="FOWE01000003">
    <property type="protein sequence ID" value="SFO12841.1"/>
    <property type="molecule type" value="Genomic_DNA"/>
</dbReference>
<reference evidence="3" key="1">
    <citation type="submission" date="2016-10" db="EMBL/GenBank/DDBJ databases">
        <authorList>
            <person name="Varghese N."/>
            <person name="Submissions S."/>
        </authorList>
    </citation>
    <scope>NUCLEOTIDE SEQUENCE [LARGE SCALE GENOMIC DNA]</scope>
    <source>
        <strain evidence="3">DSM 43161</strain>
    </source>
</reference>
<evidence type="ECO:0000313" key="3">
    <source>
        <dbReference type="Proteomes" id="UP000183642"/>
    </source>
</evidence>
<keyword evidence="1" id="KW-0812">Transmembrane</keyword>
<protein>
    <submittedName>
        <fullName evidence="2">Uncharacterized protein</fullName>
    </submittedName>
</protein>
<gene>
    <name evidence="2" type="ORF">SAMN05660359_01601</name>
</gene>
<sequence>MAGGTGRRRASRGTRLGVVAAIALAVVLGTPGAASAHYGWVKPLVTCVTPVQDGSWTAAFGYTNTTSSAFSVARGRNNDMVPDSFDGQQTTRFEAGTRQAVFTVRVPASVKEVQWQVLGVYGIARRDTSSRCPSSTPLPADGNGLGMVIVLVASGTVAGGSAWVARRRRERGAQPVAAAAAG</sequence>
<keyword evidence="1" id="KW-1133">Transmembrane helix</keyword>
<dbReference type="AlphaFoldDB" id="A0A1I5EP55"/>
<accession>A0A1I5EP55</accession>
<evidence type="ECO:0000313" key="2">
    <source>
        <dbReference type="EMBL" id="SFO12841.1"/>
    </source>
</evidence>
<name>A0A1I5EP55_9ACTN</name>
<proteinExistence type="predicted"/>
<evidence type="ECO:0000256" key="1">
    <source>
        <dbReference type="SAM" id="Phobius"/>
    </source>
</evidence>